<sequence>MSINKICYYILLSIFVFGCSNDSSILSKIKVEELEGLDRTLEYIEVRLPPLKTYQEDYNIYVYSKNNKENVRAQIVDLRERKKDDRGIKIIFPISIRGNETKEYSIKAAPDKYIKTDNQMSIMGDGLNLMFENKYFSASFKEYVGHNNEKLGYGHLGSILLKEFDNVVLERKDPNLKIHWAPSFGRENLNYRTMAHITEPDSTFISTKGPYCFSLFKSGYIEGYEKISLKGEYTFYAGLPYFIFNSKITFMDSDTLNLLRNDEMTMDSLFTHVVFPKPSGKTIDLPLYSETTMTYLKEDPITDDAPWLFFYNKSKSYAFGSIRLDYDNKNIYGNDSPTENRHTKISTSANSGRYWNRRLINSKNTLIPKGSMYREKNAYIVFKVDKDDPAKTIKHYYKCLKSPVKVSKIN</sequence>
<comment type="caution">
    <text evidence="1">The sequence shown here is derived from an EMBL/GenBank/DDBJ whole genome shotgun (WGS) entry which is preliminary data.</text>
</comment>
<dbReference type="PROSITE" id="PS51257">
    <property type="entry name" value="PROKAR_LIPOPROTEIN"/>
    <property type="match status" value="1"/>
</dbReference>
<proteinExistence type="predicted"/>
<organism evidence="1 2">
    <name type="scientific">Flavivirga jejuensis</name>
    <dbReference type="NCBI Taxonomy" id="870487"/>
    <lineage>
        <taxon>Bacteria</taxon>
        <taxon>Pseudomonadati</taxon>
        <taxon>Bacteroidota</taxon>
        <taxon>Flavobacteriia</taxon>
        <taxon>Flavobacteriales</taxon>
        <taxon>Flavobacteriaceae</taxon>
        <taxon>Flavivirga</taxon>
    </lineage>
</organism>
<reference evidence="1" key="1">
    <citation type="submission" date="2023-07" db="EMBL/GenBank/DDBJ databases">
        <title>Two novel species in the genus Flavivirga.</title>
        <authorList>
            <person name="Kwon K."/>
        </authorList>
    </citation>
    <scope>NUCLEOTIDE SEQUENCE</scope>
    <source>
        <strain evidence="1">KACC 14158</strain>
    </source>
</reference>
<evidence type="ECO:0000313" key="1">
    <source>
        <dbReference type="EMBL" id="MDO5975974.1"/>
    </source>
</evidence>
<keyword evidence="2" id="KW-1185">Reference proteome</keyword>
<name>A0ABT8WS89_9FLAO</name>
<protein>
    <submittedName>
        <fullName evidence="1">Uncharacterized protein</fullName>
    </submittedName>
</protein>
<dbReference type="RefSeq" id="WP_303303216.1">
    <property type="nucleotide sequence ID" value="NZ_BAABDA010000046.1"/>
</dbReference>
<dbReference type="EMBL" id="JAUOEL010000006">
    <property type="protein sequence ID" value="MDO5975974.1"/>
    <property type="molecule type" value="Genomic_DNA"/>
</dbReference>
<gene>
    <name evidence="1" type="ORF">Q4Q40_17385</name>
</gene>
<dbReference type="Proteomes" id="UP001176806">
    <property type="component" value="Unassembled WGS sequence"/>
</dbReference>
<evidence type="ECO:0000313" key="2">
    <source>
        <dbReference type="Proteomes" id="UP001176806"/>
    </source>
</evidence>
<accession>A0ABT8WS89</accession>